<proteinExistence type="predicted"/>
<evidence type="ECO:0000256" key="1">
    <source>
        <dbReference type="SAM" id="MobiDB-lite"/>
    </source>
</evidence>
<name>A0ABN9RE53_9DINO</name>
<accession>A0ABN9RE53</accession>
<reference evidence="2" key="1">
    <citation type="submission" date="2023-10" db="EMBL/GenBank/DDBJ databases">
        <authorList>
            <person name="Chen Y."/>
            <person name="Shah S."/>
            <person name="Dougan E. K."/>
            <person name="Thang M."/>
            <person name="Chan C."/>
        </authorList>
    </citation>
    <scope>NUCLEOTIDE SEQUENCE [LARGE SCALE GENOMIC DNA]</scope>
</reference>
<evidence type="ECO:0000313" key="3">
    <source>
        <dbReference type="Proteomes" id="UP001189429"/>
    </source>
</evidence>
<evidence type="ECO:0008006" key="4">
    <source>
        <dbReference type="Google" id="ProtNLM"/>
    </source>
</evidence>
<comment type="caution">
    <text evidence="2">The sequence shown here is derived from an EMBL/GenBank/DDBJ whole genome shotgun (WGS) entry which is preliminary data.</text>
</comment>
<gene>
    <name evidence="2" type="ORF">PCOR1329_LOCUS19929</name>
</gene>
<feature type="region of interest" description="Disordered" evidence="1">
    <location>
        <begin position="1"/>
        <end position="21"/>
    </location>
</feature>
<evidence type="ECO:0000313" key="2">
    <source>
        <dbReference type="EMBL" id="CAK0817281.1"/>
    </source>
</evidence>
<feature type="compositionally biased region" description="Polar residues" evidence="1">
    <location>
        <begin position="1"/>
        <end position="13"/>
    </location>
</feature>
<protein>
    <recommendedName>
        <fullName evidence="4">E2 ubiquitin-conjugating enzyme</fullName>
    </recommendedName>
</protein>
<dbReference type="InterPro" id="IPR016135">
    <property type="entry name" value="UBQ-conjugating_enzyme/RWD"/>
</dbReference>
<sequence length="192" mass="20155">MCASKSPSRSWSQRRSDYHPESWQPAWSLATVLKGLLSFMCEDCPTAGAIDPPPPSEERRRLASCSASWNKGQAEFCKAFPEADSIMVAVAARKPQAETGPADEASADAGAQVPAVQETATVDAPEADAAPPATAALEEGAAVRLLGLQKRVDLNGKEGVVRTAAGQDAGGRVTVVVDDEPVSVKPENVERT</sequence>
<dbReference type="EMBL" id="CAUYUJ010006413">
    <property type="protein sequence ID" value="CAK0817281.1"/>
    <property type="molecule type" value="Genomic_DNA"/>
</dbReference>
<dbReference type="Proteomes" id="UP001189429">
    <property type="component" value="Unassembled WGS sequence"/>
</dbReference>
<dbReference type="SUPFAM" id="SSF54495">
    <property type="entry name" value="UBC-like"/>
    <property type="match status" value="1"/>
</dbReference>
<feature type="region of interest" description="Disordered" evidence="1">
    <location>
        <begin position="95"/>
        <end position="115"/>
    </location>
</feature>
<keyword evidence="3" id="KW-1185">Reference proteome</keyword>
<organism evidence="2 3">
    <name type="scientific">Prorocentrum cordatum</name>
    <dbReference type="NCBI Taxonomy" id="2364126"/>
    <lineage>
        <taxon>Eukaryota</taxon>
        <taxon>Sar</taxon>
        <taxon>Alveolata</taxon>
        <taxon>Dinophyceae</taxon>
        <taxon>Prorocentrales</taxon>
        <taxon>Prorocentraceae</taxon>
        <taxon>Prorocentrum</taxon>
    </lineage>
</organism>
<dbReference type="Gene3D" id="3.10.110.10">
    <property type="entry name" value="Ubiquitin Conjugating Enzyme"/>
    <property type="match status" value="1"/>
</dbReference>